<keyword evidence="2" id="KW-0472">Membrane</keyword>
<feature type="region of interest" description="Disordered" evidence="1">
    <location>
        <begin position="1"/>
        <end position="24"/>
    </location>
</feature>
<evidence type="ECO:0000256" key="2">
    <source>
        <dbReference type="SAM" id="Phobius"/>
    </source>
</evidence>
<protein>
    <submittedName>
        <fullName evidence="3">Uncharacterized protein</fullName>
    </submittedName>
</protein>
<keyword evidence="4" id="KW-1185">Reference proteome</keyword>
<keyword evidence="2" id="KW-1133">Transmembrane helix</keyword>
<dbReference type="Proteomes" id="UP000016568">
    <property type="component" value="Unassembled WGS sequence"/>
</dbReference>
<feature type="transmembrane region" description="Helical" evidence="2">
    <location>
        <begin position="34"/>
        <end position="54"/>
    </location>
</feature>
<feature type="transmembrane region" description="Helical" evidence="2">
    <location>
        <begin position="107"/>
        <end position="126"/>
    </location>
</feature>
<dbReference type="EMBL" id="BASZ01000002">
    <property type="protein sequence ID" value="GAD48444.1"/>
    <property type="molecule type" value="Genomic_DNA"/>
</dbReference>
<evidence type="ECO:0000256" key="1">
    <source>
        <dbReference type="SAM" id="MobiDB-lite"/>
    </source>
</evidence>
<evidence type="ECO:0000313" key="4">
    <source>
        <dbReference type="Proteomes" id="UP000016568"/>
    </source>
</evidence>
<proteinExistence type="predicted"/>
<dbReference type="AlphaFoldDB" id="U2ZSV0"/>
<accession>U2ZSV0</accession>
<sequence length="130" mass="14149">MAGALPKVGRPKSGAISAEGGKPRDWRRGMSDNVAYALWVYTGLQIFMTVAVLKGTGGSILPYLALTLLVVAVLPGFRALEKQWERLSDGEASNPVLEPAYRRDRRLIWGLALGLPFMLTLLLKALDALL</sequence>
<comment type="caution">
    <text evidence="3">The sequence shown here is derived from an EMBL/GenBank/DDBJ whole genome shotgun (WGS) entry which is preliminary data.</text>
</comment>
<evidence type="ECO:0000313" key="3">
    <source>
        <dbReference type="EMBL" id="GAD48444.1"/>
    </source>
</evidence>
<organism evidence="3 4">
    <name type="scientific">Caenibius tardaugens NBRC 16725</name>
    <dbReference type="NCBI Taxonomy" id="1219035"/>
    <lineage>
        <taxon>Bacteria</taxon>
        <taxon>Pseudomonadati</taxon>
        <taxon>Pseudomonadota</taxon>
        <taxon>Alphaproteobacteria</taxon>
        <taxon>Sphingomonadales</taxon>
        <taxon>Erythrobacteraceae</taxon>
        <taxon>Caenibius</taxon>
    </lineage>
</organism>
<keyword evidence="2" id="KW-0812">Transmembrane</keyword>
<dbReference type="RefSeq" id="WP_021689351.1">
    <property type="nucleotide sequence ID" value="NZ_BASZ01000002.1"/>
</dbReference>
<gene>
    <name evidence="3" type="ORF">NT2_02_05280</name>
</gene>
<name>U2ZSV0_9SPHN</name>
<feature type="transmembrane region" description="Helical" evidence="2">
    <location>
        <begin position="60"/>
        <end position="80"/>
    </location>
</feature>
<reference evidence="3 4" key="1">
    <citation type="submission" date="2013-09" db="EMBL/GenBank/DDBJ databases">
        <title>Whole genome shotgun sequence of Novosphingobium tardaugens NBRC 16725.</title>
        <authorList>
            <person name="Isaki S."/>
            <person name="Hosoyama A."/>
            <person name="Tsuchikane K."/>
            <person name="Katsumata H."/>
            <person name="Ando Y."/>
            <person name="Yamazaki S."/>
            <person name="Fujita N."/>
        </authorList>
    </citation>
    <scope>NUCLEOTIDE SEQUENCE [LARGE SCALE GENOMIC DNA]</scope>
    <source>
        <strain evidence="3 4">NBRC 16725</strain>
    </source>
</reference>